<dbReference type="Pfam" id="PF07223">
    <property type="entry name" value="DUF1421"/>
    <property type="match status" value="1"/>
</dbReference>
<evidence type="ECO:0000256" key="2">
    <source>
        <dbReference type="SAM" id="MobiDB-lite"/>
    </source>
</evidence>
<evidence type="ECO:0000313" key="4">
    <source>
        <dbReference type="EMBL" id="KAJ8771788.1"/>
    </source>
</evidence>
<sequence length="517" mass="57558">MSKPEKFRFMDKQVTELSKSQTLNFLDDDVDDGDDDDFHLIRSSQGRNRVLRETDLRGWTSMGRTNSTKIRGETIGISSDVAVISEIDRKMKEHSDVILHSVECLSARVSQMESRAYKLENSFDDLKEAIEFYQRKTERKQKELENILNEVQGGVEDLKDKQEIAEVQLQLAKLQLFKNDFQLEKQGKSDQLKSTTMDSSSSASQQPGVPLPVPTAFQQAPNLSSNAANLPHESPTMIVPATTAPPPPIPGGSLQPFSPFPRTVASSIQNQESYHSAAGGAQKTAQQQYHMPSTQQSQPSPYTYQPYQSLQHFPVNTSITQVPQVQPPFPAVKPELYGSLNHHPDENYCFASQKSVNFSQLPSMRPASHQFNMDPPSKFIDPPSSMPLSSQELAWLQQQRQAHSADFNHSNAFPTHDGSFSGKHLQSLSTSELRSGSSFSQVPTAHMIPHAIPTASTLDDESDTGGNENREKVDDLVDNVVVMGFRRDLVRATVKKLTENGQSVDLNMVLDKMMNNG</sequence>
<proteinExistence type="predicted"/>
<feature type="region of interest" description="Disordered" evidence="2">
    <location>
        <begin position="186"/>
        <end position="302"/>
    </location>
</feature>
<evidence type="ECO:0000259" key="3">
    <source>
        <dbReference type="Pfam" id="PF07223"/>
    </source>
</evidence>
<dbReference type="EMBL" id="JAIWQS010000002">
    <property type="protein sequence ID" value="KAJ8771788.1"/>
    <property type="molecule type" value="Genomic_DNA"/>
</dbReference>
<gene>
    <name evidence="4" type="ORF">K2173_026965</name>
</gene>
<organism evidence="4 5">
    <name type="scientific">Erythroxylum novogranatense</name>
    <dbReference type="NCBI Taxonomy" id="1862640"/>
    <lineage>
        <taxon>Eukaryota</taxon>
        <taxon>Viridiplantae</taxon>
        <taxon>Streptophyta</taxon>
        <taxon>Embryophyta</taxon>
        <taxon>Tracheophyta</taxon>
        <taxon>Spermatophyta</taxon>
        <taxon>Magnoliopsida</taxon>
        <taxon>eudicotyledons</taxon>
        <taxon>Gunneridae</taxon>
        <taxon>Pentapetalae</taxon>
        <taxon>rosids</taxon>
        <taxon>fabids</taxon>
        <taxon>Malpighiales</taxon>
        <taxon>Erythroxylaceae</taxon>
        <taxon>Erythroxylum</taxon>
    </lineage>
</organism>
<reference evidence="4 5" key="1">
    <citation type="submission" date="2021-09" db="EMBL/GenBank/DDBJ databases">
        <title>Genomic insights and catalytic innovation underlie evolution of tropane alkaloids biosynthesis.</title>
        <authorList>
            <person name="Wang Y.-J."/>
            <person name="Tian T."/>
            <person name="Huang J.-P."/>
            <person name="Huang S.-X."/>
        </authorList>
    </citation>
    <scope>NUCLEOTIDE SEQUENCE [LARGE SCALE GENOMIC DNA]</scope>
    <source>
        <strain evidence="4">KIB-2018</strain>
        <tissue evidence="4">Leaf</tissue>
    </source>
</reference>
<feature type="coiled-coil region" evidence="1">
    <location>
        <begin position="109"/>
        <end position="175"/>
    </location>
</feature>
<keyword evidence="1" id="KW-0175">Coiled coil</keyword>
<dbReference type="AlphaFoldDB" id="A0AAV8U095"/>
<dbReference type="Proteomes" id="UP001159364">
    <property type="component" value="Linkage Group LG02"/>
</dbReference>
<name>A0AAV8U095_9ROSI</name>
<accession>A0AAV8U095</accession>
<dbReference type="PANTHER" id="PTHR31805">
    <property type="entry name" value="RECEPTOR-LIKE KINASE, PUTATIVE (DUF1421)-RELATED"/>
    <property type="match status" value="1"/>
</dbReference>
<dbReference type="InterPro" id="IPR010820">
    <property type="entry name" value="DUF1421"/>
</dbReference>
<feature type="compositionally biased region" description="Low complexity" evidence="2">
    <location>
        <begin position="277"/>
        <end position="302"/>
    </location>
</feature>
<evidence type="ECO:0000256" key="1">
    <source>
        <dbReference type="SAM" id="Coils"/>
    </source>
</evidence>
<feature type="domain" description="DUF1421" evidence="3">
    <location>
        <begin position="473"/>
        <end position="517"/>
    </location>
</feature>
<keyword evidence="5" id="KW-1185">Reference proteome</keyword>
<evidence type="ECO:0000313" key="5">
    <source>
        <dbReference type="Proteomes" id="UP001159364"/>
    </source>
</evidence>
<comment type="caution">
    <text evidence="4">The sequence shown here is derived from an EMBL/GenBank/DDBJ whole genome shotgun (WGS) entry which is preliminary data.</text>
</comment>
<feature type="region of interest" description="Disordered" evidence="2">
    <location>
        <begin position="408"/>
        <end position="472"/>
    </location>
</feature>
<protein>
    <recommendedName>
        <fullName evidence="3">DUF1421 domain-containing protein</fullName>
    </recommendedName>
</protein>
<dbReference type="PANTHER" id="PTHR31805:SF15">
    <property type="entry name" value="DUF1421 DOMAIN-CONTAINING PROTEIN"/>
    <property type="match status" value="1"/>
</dbReference>
<feature type="compositionally biased region" description="Polar residues" evidence="2">
    <location>
        <begin position="216"/>
        <end position="228"/>
    </location>
</feature>
<feature type="compositionally biased region" description="Low complexity" evidence="2">
    <location>
        <begin position="427"/>
        <end position="440"/>
    </location>
</feature>
<feature type="compositionally biased region" description="Polar residues" evidence="2">
    <location>
        <begin position="264"/>
        <end position="274"/>
    </location>
</feature>